<keyword evidence="4" id="KW-1185">Reference proteome</keyword>
<name>A0A1H9RTX8_9ACTN</name>
<gene>
    <name evidence="3" type="ORF">SAMN05421870_10434</name>
</gene>
<dbReference type="Proteomes" id="UP000182841">
    <property type="component" value="Unassembled WGS sequence"/>
</dbReference>
<reference evidence="4" key="1">
    <citation type="submission" date="2016-10" db="EMBL/GenBank/DDBJ databases">
        <authorList>
            <person name="Varghese N."/>
            <person name="Submissions S."/>
        </authorList>
    </citation>
    <scope>NUCLEOTIDE SEQUENCE [LARGE SCALE GENOMIC DNA]</scope>
    <source>
        <strain evidence="4">CGMCC 4.6825</strain>
    </source>
</reference>
<protein>
    <submittedName>
        <fullName evidence="3">Uncharacterized protein</fullName>
    </submittedName>
</protein>
<evidence type="ECO:0000256" key="1">
    <source>
        <dbReference type="SAM" id="MobiDB-lite"/>
    </source>
</evidence>
<keyword evidence="2" id="KW-0812">Transmembrane</keyword>
<sequence length="137" mass="13851">MASPQQSPNLDGACNSDGASGKSANSSSDSAPNPDAHPNELRGWTEGRVPAGAGKIREAVAARDALAEALTRAGIQLPAMDVRTPWRDASAGNDDGGGERDMPDSARAARYALVHLGVCSASVAFALAAVIARGAGR</sequence>
<evidence type="ECO:0000313" key="4">
    <source>
        <dbReference type="Proteomes" id="UP000182841"/>
    </source>
</evidence>
<keyword evidence="2" id="KW-1133">Transmembrane helix</keyword>
<keyword evidence="2" id="KW-0472">Membrane</keyword>
<dbReference type="EMBL" id="FOGO01000004">
    <property type="protein sequence ID" value="SER76097.1"/>
    <property type="molecule type" value="Genomic_DNA"/>
</dbReference>
<feature type="transmembrane region" description="Helical" evidence="2">
    <location>
        <begin position="111"/>
        <end position="132"/>
    </location>
</feature>
<feature type="compositionally biased region" description="Low complexity" evidence="1">
    <location>
        <begin position="15"/>
        <end position="36"/>
    </location>
</feature>
<organism evidence="3 4">
    <name type="scientific">Streptomyces qinglanensis</name>
    <dbReference type="NCBI Taxonomy" id="943816"/>
    <lineage>
        <taxon>Bacteria</taxon>
        <taxon>Bacillati</taxon>
        <taxon>Actinomycetota</taxon>
        <taxon>Actinomycetes</taxon>
        <taxon>Kitasatosporales</taxon>
        <taxon>Streptomycetaceae</taxon>
        <taxon>Streptomyces</taxon>
    </lineage>
</organism>
<proteinExistence type="predicted"/>
<dbReference type="AlphaFoldDB" id="A0A1H9RTX8"/>
<accession>A0A1H9RTX8</accession>
<feature type="region of interest" description="Disordered" evidence="1">
    <location>
        <begin position="1"/>
        <end position="50"/>
    </location>
</feature>
<evidence type="ECO:0000313" key="3">
    <source>
        <dbReference type="EMBL" id="SER76097.1"/>
    </source>
</evidence>
<dbReference type="RefSeq" id="WP_338068934.1">
    <property type="nucleotide sequence ID" value="NZ_FOGO01000004.1"/>
</dbReference>
<evidence type="ECO:0000256" key="2">
    <source>
        <dbReference type="SAM" id="Phobius"/>
    </source>
</evidence>